<dbReference type="RefSeq" id="WP_265896295.1">
    <property type="nucleotide sequence ID" value="NZ_JAPIVE010000002.1"/>
</dbReference>
<dbReference type="AlphaFoldDB" id="A0AA41ZMC9"/>
<dbReference type="Pfam" id="PF11720">
    <property type="entry name" value="Inhibitor_I78"/>
    <property type="match status" value="1"/>
</dbReference>
<dbReference type="PROSITE" id="PS51257">
    <property type="entry name" value="PROKAR_LIPOPROTEIN"/>
    <property type="match status" value="1"/>
</dbReference>
<organism evidence="2 3">
    <name type="scientific">Larsenimonas rhizosphaerae</name>
    <dbReference type="NCBI Taxonomy" id="2944682"/>
    <lineage>
        <taxon>Bacteria</taxon>
        <taxon>Pseudomonadati</taxon>
        <taxon>Pseudomonadota</taxon>
        <taxon>Gammaproteobacteria</taxon>
        <taxon>Oceanospirillales</taxon>
        <taxon>Halomonadaceae</taxon>
        <taxon>Larsenimonas</taxon>
    </lineage>
</organism>
<protein>
    <submittedName>
        <fullName evidence="2">I78 family peptidase inhibitor</fullName>
    </submittedName>
</protein>
<dbReference type="EMBL" id="JAPIVE010000002">
    <property type="protein sequence ID" value="MCX2524503.1"/>
    <property type="molecule type" value="Genomic_DNA"/>
</dbReference>
<proteinExistence type="predicted"/>
<feature type="chain" id="PRO_5041234015" evidence="1">
    <location>
        <begin position="24"/>
        <end position="111"/>
    </location>
</feature>
<dbReference type="Proteomes" id="UP001165678">
    <property type="component" value="Unassembled WGS sequence"/>
</dbReference>
<feature type="signal peptide" evidence="1">
    <location>
        <begin position="1"/>
        <end position="23"/>
    </location>
</feature>
<dbReference type="PANTHER" id="PTHR39600">
    <property type="entry name" value="PEPTIDASE INHIBITOR I78 FAMILY PROTEIN"/>
    <property type="match status" value="1"/>
</dbReference>
<name>A0AA41ZMC9_9GAMM</name>
<dbReference type="PANTHER" id="PTHR39600:SF1">
    <property type="entry name" value="PEPTIDASE INHIBITOR I78 FAMILY PROTEIN"/>
    <property type="match status" value="1"/>
</dbReference>
<reference evidence="2" key="1">
    <citation type="submission" date="2022-11" db="EMBL/GenBank/DDBJ databases">
        <title>Larsenimonas rhizosphaerae sp. nov., isolated from a tidal mudflat.</title>
        <authorList>
            <person name="Lee S.D."/>
            <person name="Kim I.S."/>
        </authorList>
    </citation>
    <scope>NUCLEOTIDE SEQUENCE</scope>
    <source>
        <strain evidence="2">GH2-1</strain>
    </source>
</reference>
<evidence type="ECO:0000256" key="1">
    <source>
        <dbReference type="SAM" id="SignalP"/>
    </source>
</evidence>
<keyword evidence="3" id="KW-1185">Reference proteome</keyword>
<evidence type="ECO:0000313" key="3">
    <source>
        <dbReference type="Proteomes" id="UP001165678"/>
    </source>
</evidence>
<comment type="caution">
    <text evidence="2">The sequence shown here is derived from an EMBL/GenBank/DDBJ whole genome shotgun (WGS) entry which is preliminary data.</text>
</comment>
<evidence type="ECO:0000313" key="2">
    <source>
        <dbReference type="EMBL" id="MCX2524503.1"/>
    </source>
</evidence>
<dbReference type="Gene3D" id="3.30.10.10">
    <property type="entry name" value="Trypsin Inhibitor V, subunit A"/>
    <property type="match status" value="1"/>
</dbReference>
<keyword evidence="1" id="KW-0732">Signal</keyword>
<dbReference type="InterPro" id="IPR021719">
    <property type="entry name" value="Prot_inh_I78"/>
</dbReference>
<accession>A0AA41ZMC9</accession>
<sequence length="111" mass="12003">MRVFQKGLYVAALGMALSGCSLFGNSPVSDNESATDTATSHTVPEGRCSTDRLDALVGKPLTPDARQMIVDDSGATSYRMLRPDTVVTQEYDPDRLNITIDNELISRFSCG</sequence>
<gene>
    <name evidence="2" type="ORF">OQ287_09630</name>
</gene>